<dbReference type="InterPro" id="IPR013785">
    <property type="entry name" value="Aldolase_TIM"/>
</dbReference>
<dbReference type="InterPro" id="IPR017853">
    <property type="entry name" value="GH"/>
</dbReference>
<keyword evidence="6" id="KW-1185">Reference proteome</keyword>
<dbReference type="EC" id="3.2.1.22" evidence="2"/>
<comment type="caution">
    <text evidence="5">The sequence shown here is derived from an EMBL/GenBank/DDBJ whole genome shotgun (WGS) entry which is preliminary data.</text>
</comment>
<organism evidence="5 6">
    <name type="scientific">Monosporascus cannonballus</name>
    <dbReference type="NCBI Taxonomy" id="155416"/>
    <lineage>
        <taxon>Eukaryota</taxon>
        <taxon>Fungi</taxon>
        <taxon>Dikarya</taxon>
        <taxon>Ascomycota</taxon>
        <taxon>Pezizomycotina</taxon>
        <taxon>Sordariomycetes</taxon>
        <taxon>Xylariomycetidae</taxon>
        <taxon>Xylariales</taxon>
        <taxon>Xylariales incertae sedis</taxon>
        <taxon>Monosporascus</taxon>
    </lineage>
</organism>
<keyword evidence="3" id="KW-0732">Signal</keyword>
<dbReference type="SUPFAM" id="SSF51445">
    <property type="entry name" value="(Trans)glycosidases"/>
    <property type="match status" value="1"/>
</dbReference>
<dbReference type="Pfam" id="PF03537">
    <property type="entry name" value="Glyco_hydro_114"/>
    <property type="match status" value="1"/>
</dbReference>
<dbReference type="PANTHER" id="PTHR35273">
    <property type="entry name" value="ALPHA-1,4 POLYGALACTOSAMINIDASE, PUTATIVE (AFU_ORTHOLOGUE AFUA_3G07890)-RELATED"/>
    <property type="match status" value="1"/>
</dbReference>
<gene>
    <name evidence="5" type="ORF">DL762_008839</name>
</gene>
<dbReference type="Gene3D" id="3.20.20.70">
    <property type="entry name" value="Aldolase class I"/>
    <property type="match status" value="1"/>
</dbReference>
<evidence type="ECO:0000313" key="6">
    <source>
        <dbReference type="Proteomes" id="UP000294003"/>
    </source>
</evidence>
<evidence type="ECO:0000256" key="1">
    <source>
        <dbReference type="ARBA" id="ARBA00001255"/>
    </source>
</evidence>
<feature type="domain" description="Glycoside-hydrolase family GH114 TIM-barrel" evidence="4">
    <location>
        <begin position="35"/>
        <end position="291"/>
    </location>
</feature>
<evidence type="ECO:0000259" key="4">
    <source>
        <dbReference type="Pfam" id="PF03537"/>
    </source>
</evidence>
<protein>
    <recommendedName>
        <fullName evidence="2">alpha-galactosidase</fullName>
        <ecNumber evidence="2">3.2.1.22</ecNumber>
    </recommendedName>
</protein>
<dbReference type="EMBL" id="QJNS01000402">
    <property type="protein sequence ID" value="RYO78163.1"/>
    <property type="molecule type" value="Genomic_DNA"/>
</dbReference>
<feature type="signal peptide" evidence="3">
    <location>
        <begin position="1"/>
        <end position="17"/>
    </location>
</feature>
<comment type="catalytic activity">
    <reaction evidence="1">
        <text>Hydrolysis of terminal, non-reducing alpha-D-galactose residues in alpha-D-galactosides, including galactose oligosaccharides, galactomannans and galactolipids.</text>
        <dbReference type="EC" id="3.2.1.22"/>
    </reaction>
</comment>
<accession>A0ABY0GV15</accession>
<feature type="chain" id="PRO_5047546696" description="alpha-galactosidase" evidence="3">
    <location>
        <begin position="18"/>
        <end position="361"/>
    </location>
</feature>
<dbReference type="Proteomes" id="UP000294003">
    <property type="component" value="Unassembled WGS sequence"/>
</dbReference>
<evidence type="ECO:0000256" key="2">
    <source>
        <dbReference type="ARBA" id="ARBA00012755"/>
    </source>
</evidence>
<evidence type="ECO:0000256" key="3">
    <source>
        <dbReference type="SAM" id="SignalP"/>
    </source>
</evidence>
<evidence type="ECO:0000313" key="5">
    <source>
        <dbReference type="EMBL" id="RYO78163.1"/>
    </source>
</evidence>
<sequence>MIQRTVFALFQANLIYALSPAVVRAPAAIPTGVKWQFEIQDPLLVPANTSDPLEPEDAQVWDIDLWHAFKNPEIVERLHDRQKTVICYFNFGAVQPEDCDFDQWLSQGLWNGTWYGDVEGNDPYCERYVDLRDPRVLELLRGRLRSAADAGCDGVDPDNIDVYTVDDRISQELNAQVIRDMAAYAKSSEVSRQMLFGQKNAQDMVPDLVGALDFAVLENCIREDFCSEFSPYVNSNPPKPVVDIEYPVSLESPTSPWGCHLSGIDTADRGRFCNNQANGVPAGFSEVLKLDFDDYGLNNCTQYCDSLVLISPAKTAEPGVDSCEHQFSQCSTNPPDPTYCRNRCCEDREECENTSLKFFRF</sequence>
<proteinExistence type="predicted"/>
<reference evidence="5 6" key="1">
    <citation type="submission" date="2018-06" db="EMBL/GenBank/DDBJ databases">
        <title>Complete Genomes of Monosporascus.</title>
        <authorList>
            <person name="Robinson A.J."/>
            <person name="Natvig D.O."/>
        </authorList>
    </citation>
    <scope>NUCLEOTIDE SEQUENCE [LARGE SCALE GENOMIC DNA]</scope>
    <source>
        <strain evidence="5 6">CBS 609.92</strain>
    </source>
</reference>
<dbReference type="PANTHER" id="PTHR35273:SF2">
    <property type="entry name" value="ALPHA-GALACTOSIDASE"/>
    <property type="match status" value="1"/>
</dbReference>
<dbReference type="InterPro" id="IPR004352">
    <property type="entry name" value="GH114_TIM-barrel"/>
</dbReference>
<name>A0ABY0GV15_9PEZI</name>